<dbReference type="AlphaFoldDB" id="A0A835THB3"/>
<gene>
    <name evidence="1" type="ORF">SADUNF_Sadunf02G0097800</name>
</gene>
<accession>A0A835THB3</accession>
<evidence type="ECO:0000313" key="1">
    <source>
        <dbReference type="EMBL" id="KAF9687479.1"/>
    </source>
</evidence>
<proteinExistence type="predicted"/>
<organism evidence="1 2">
    <name type="scientific">Salix dunnii</name>
    <dbReference type="NCBI Taxonomy" id="1413687"/>
    <lineage>
        <taxon>Eukaryota</taxon>
        <taxon>Viridiplantae</taxon>
        <taxon>Streptophyta</taxon>
        <taxon>Embryophyta</taxon>
        <taxon>Tracheophyta</taxon>
        <taxon>Spermatophyta</taxon>
        <taxon>Magnoliopsida</taxon>
        <taxon>eudicotyledons</taxon>
        <taxon>Gunneridae</taxon>
        <taxon>Pentapetalae</taxon>
        <taxon>rosids</taxon>
        <taxon>fabids</taxon>
        <taxon>Malpighiales</taxon>
        <taxon>Salicaceae</taxon>
        <taxon>Saliceae</taxon>
        <taxon>Salix</taxon>
    </lineage>
</organism>
<comment type="caution">
    <text evidence="1">The sequence shown here is derived from an EMBL/GenBank/DDBJ whole genome shotgun (WGS) entry which is preliminary data.</text>
</comment>
<sequence>MGDIKRDAVDKFTALGSRPFCQDSRKDSIKCAGLYSNFLSCDLHQYNSEISKGLLIVSYNKEQQQHTLEKTALHSSQGFFVESDLSLLVG</sequence>
<reference evidence="1 2" key="1">
    <citation type="submission" date="2020-10" db="EMBL/GenBank/DDBJ databases">
        <title>Plant Genome Project.</title>
        <authorList>
            <person name="Zhang R.-G."/>
        </authorList>
    </citation>
    <scope>NUCLEOTIDE SEQUENCE [LARGE SCALE GENOMIC DNA]</scope>
    <source>
        <strain evidence="1">FAFU-HL-1</strain>
        <tissue evidence="1">Leaf</tissue>
    </source>
</reference>
<keyword evidence="2" id="KW-1185">Reference proteome</keyword>
<dbReference type="EMBL" id="JADGMS010000002">
    <property type="protein sequence ID" value="KAF9687479.1"/>
    <property type="molecule type" value="Genomic_DNA"/>
</dbReference>
<name>A0A835THB3_9ROSI</name>
<evidence type="ECO:0000313" key="2">
    <source>
        <dbReference type="Proteomes" id="UP000657918"/>
    </source>
</evidence>
<protein>
    <submittedName>
        <fullName evidence="1">Uncharacterized protein</fullName>
    </submittedName>
</protein>
<dbReference type="Proteomes" id="UP000657918">
    <property type="component" value="Unassembled WGS sequence"/>
</dbReference>